<feature type="domain" description="Allophanate hydrolase C-terminal" evidence="2">
    <location>
        <begin position="462"/>
        <end position="584"/>
    </location>
</feature>
<evidence type="ECO:0000259" key="2">
    <source>
        <dbReference type="Pfam" id="PF21986"/>
    </source>
</evidence>
<dbReference type="Proteomes" id="UP000238220">
    <property type="component" value="Unassembled WGS sequence"/>
</dbReference>
<gene>
    <name evidence="3" type="primary">atzF</name>
    <name evidence="3" type="ORF">C3942_17645</name>
</gene>
<dbReference type="AlphaFoldDB" id="A0A2S5TC66"/>
<dbReference type="SUPFAM" id="SSF75304">
    <property type="entry name" value="Amidase signature (AS) enzymes"/>
    <property type="match status" value="1"/>
</dbReference>
<keyword evidence="3" id="KW-0378">Hydrolase</keyword>
<keyword evidence="4" id="KW-1185">Reference proteome</keyword>
<dbReference type="InterPro" id="IPR053844">
    <property type="entry name" value="AH_C"/>
</dbReference>
<reference evidence="3 4" key="1">
    <citation type="submission" date="2018-02" db="EMBL/GenBank/DDBJ databases">
        <title>Genome sequencing of Solimonas sp. HR-BB.</title>
        <authorList>
            <person name="Lee Y."/>
            <person name="Jeon C.O."/>
        </authorList>
    </citation>
    <scope>NUCLEOTIDE SEQUENCE [LARGE SCALE GENOMIC DNA]</scope>
    <source>
        <strain evidence="3 4">HR-BB</strain>
    </source>
</reference>
<dbReference type="OrthoDB" id="8872210at2"/>
<sequence length="591" mass="62228">MRDLAIAALQRDYRAGLKPAELLAELRARIAAHAEHRAWITLLDDRQLAPVLAGLEGQGPDTLPLFGVPFAIKDNIDLAGVPTTAACPDFAYTPAHSATVVQRLLDAGAIPLGKTNLDQFATGLVGTRSPYGAARNAFDAAYISGGSSAGSAVALALGEVSFSLGTDTAGSGRVPAAFNNLLGIKPTRGRWSTAGVVPACRSLDCPSLFALNPEDARRVGAVMDGLDAASPWSRRGRAVSGPLQGLRLGVPREDQLEFFGDAAYAALYRQAVQRWQALGAEAVALDFAPFSDAARLLYEGSWVAERRHATQGVSPDSMLPVIRQVLAKGEGMDAVATFDGFYRLQALKQAADAALAGVDAVLTPTAPTHYRLAELEAEPLLLNSRLGTYTNFMNLLDYAAVAVPAGMTPAGLPFGITLFGPAWSDDYLLALAQRWMAADPRPTGRGASRWEPVAPTPPPGRIEVAVCGAHLSGMPLNPQLTGRGAFRVAATHSAPCYRLIALAGGPPFRPGMIRDAERGAAIEVEVWSVPEAEFGSFVAGIPAPLGIGKLELADGRWVSGFICEPAGEAGARDITHLGGWRAYVREIASSR</sequence>
<dbReference type="PANTHER" id="PTHR11895">
    <property type="entry name" value="TRANSAMIDASE"/>
    <property type="match status" value="1"/>
</dbReference>
<protein>
    <submittedName>
        <fullName evidence="3">Allophanate hydrolase</fullName>
    </submittedName>
</protein>
<dbReference type="NCBIfam" id="TIGR02713">
    <property type="entry name" value="allophanate_hyd"/>
    <property type="match status" value="1"/>
</dbReference>
<name>A0A2S5TC66_9GAMM</name>
<evidence type="ECO:0000313" key="3">
    <source>
        <dbReference type="EMBL" id="PPE72603.1"/>
    </source>
</evidence>
<dbReference type="Gene3D" id="3.10.490.10">
    <property type="entry name" value="Gamma-glutamyl cyclotransferase-like"/>
    <property type="match status" value="1"/>
</dbReference>
<evidence type="ECO:0000259" key="1">
    <source>
        <dbReference type="Pfam" id="PF01425"/>
    </source>
</evidence>
<dbReference type="RefSeq" id="WP_104231689.1">
    <property type="nucleotide sequence ID" value="NZ_PSNW01000011.1"/>
</dbReference>
<dbReference type="Pfam" id="PF21986">
    <property type="entry name" value="AH_C"/>
    <property type="match status" value="1"/>
</dbReference>
<dbReference type="GO" id="GO:0016787">
    <property type="term" value="F:hydrolase activity"/>
    <property type="evidence" value="ECO:0007669"/>
    <property type="project" value="UniProtKB-KW"/>
</dbReference>
<dbReference type="Gene3D" id="1.20.58.1700">
    <property type="match status" value="1"/>
</dbReference>
<dbReference type="InterPro" id="IPR023631">
    <property type="entry name" value="Amidase_dom"/>
</dbReference>
<comment type="caution">
    <text evidence="3">The sequence shown here is derived from an EMBL/GenBank/DDBJ whole genome shotgun (WGS) entry which is preliminary data.</text>
</comment>
<proteinExistence type="predicted"/>
<feature type="domain" description="Amidase" evidence="1">
    <location>
        <begin position="22"/>
        <end position="429"/>
    </location>
</feature>
<organism evidence="3 4">
    <name type="scientific">Solimonas fluminis</name>
    <dbReference type="NCBI Taxonomy" id="2086571"/>
    <lineage>
        <taxon>Bacteria</taxon>
        <taxon>Pseudomonadati</taxon>
        <taxon>Pseudomonadota</taxon>
        <taxon>Gammaproteobacteria</taxon>
        <taxon>Nevskiales</taxon>
        <taxon>Nevskiaceae</taxon>
        <taxon>Solimonas</taxon>
    </lineage>
</organism>
<dbReference type="InterPro" id="IPR036928">
    <property type="entry name" value="AS_sf"/>
</dbReference>
<dbReference type="Pfam" id="PF01425">
    <property type="entry name" value="Amidase"/>
    <property type="match status" value="1"/>
</dbReference>
<dbReference type="NCBIfam" id="NF006043">
    <property type="entry name" value="PRK08186.1"/>
    <property type="match status" value="1"/>
</dbReference>
<dbReference type="PANTHER" id="PTHR11895:SF169">
    <property type="entry name" value="GLUTAMYL-TRNA(GLN) AMIDOTRANSFERASE"/>
    <property type="match status" value="1"/>
</dbReference>
<dbReference type="EMBL" id="PSNW01000011">
    <property type="protein sequence ID" value="PPE72603.1"/>
    <property type="molecule type" value="Genomic_DNA"/>
</dbReference>
<dbReference type="InterPro" id="IPR000120">
    <property type="entry name" value="Amidase"/>
</dbReference>
<evidence type="ECO:0000313" key="4">
    <source>
        <dbReference type="Proteomes" id="UP000238220"/>
    </source>
</evidence>
<dbReference type="Gene3D" id="3.90.1300.10">
    <property type="entry name" value="Amidase signature (AS) domain"/>
    <property type="match status" value="1"/>
</dbReference>
<dbReference type="InterPro" id="IPR014085">
    <property type="entry name" value="Allophanate_hydrolase"/>
</dbReference>
<accession>A0A2S5TC66</accession>